<dbReference type="Proteomes" id="UP001597120">
    <property type="component" value="Unassembled WGS sequence"/>
</dbReference>
<feature type="domain" description="YgxA-like substrate binding" evidence="3">
    <location>
        <begin position="123"/>
        <end position="218"/>
    </location>
</feature>
<sequence length="289" mass="33684">MNSLKRELIRKYRDREGIIGVILHENPYPNDALVNGFPYQALIVTDQPAVNPATSYHYIKEGTRLQERWISFRDLNLVWRLKADKELILFITRGEIIMDRDMSMEGWKNDLMEFSKAVKDRMLLVEFSNFFTRYLMSKDYFVKNQLLDAYSCLVEALTHWAKIVIIEQNSDIYSGIWEQVKKHNAGVHKLYEELVLSDETLIQRVQLVMLACEFSIVTKMEGCCSMLLDVLSSRKEPWSALEILDHPELSDLDIDIPMLLGVLAKKALIQEVQVEVGEVKGEYEIKYIR</sequence>
<dbReference type="RefSeq" id="WP_379289989.1">
    <property type="nucleotide sequence ID" value="NZ_JBHTIU010000073.1"/>
</dbReference>
<evidence type="ECO:0000313" key="5">
    <source>
        <dbReference type="Proteomes" id="UP001597120"/>
    </source>
</evidence>
<feature type="domain" description="Nucleotidyltransferase-like" evidence="1">
    <location>
        <begin position="1"/>
        <end position="115"/>
    </location>
</feature>
<dbReference type="Gene3D" id="1.10.10.10">
    <property type="entry name" value="Winged helix-like DNA-binding domain superfamily/Winged helix DNA-binding domain"/>
    <property type="match status" value="1"/>
</dbReference>
<dbReference type="Pfam" id="PF14540">
    <property type="entry name" value="NTF-like"/>
    <property type="match status" value="1"/>
</dbReference>
<evidence type="ECO:0000259" key="2">
    <source>
        <dbReference type="Pfam" id="PF18576"/>
    </source>
</evidence>
<dbReference type="Gene3D" id="1.20.120.330">
    <property type="entry name" value="Nucleotidyltransferases domain 2"/>
    <property type="match status" value="1"/>
</dbReference>
<keyword evidence="5" id="KW-1185">Reference proteome</keyword>
<comment type="caution">
    <text evidence="4">The sequence shown here is derived from an EMBL/GenBank/DDBJ whole genome shotgun (WGS) entry which is preliminary data.</text>
</comment>
<dbReference type="InterPro" id="IPR043519">
    <property type="entry name" value="NT_sf"/>
</dbReference>
<dbReference type="InterPro" id="IPR036388">
    <property type="entry name" value="WH-like_DNA-bd_sf"/>
</dbReference>
<reference evidence="5" key="1">
    <citation type="journal article" date="2019" name="Int. J. Syst. Evol. Microbiol.">
        <title>The Global Catalogue of Microorganisms (GCM) 10K type strain sequencing project: providing services to taxonomists for standard genome sequencing and annotation.</title>
        <authorList>
            <consortium name="The Broad Institute Genomics Platform"/>
            <consortium name="The Broad Institute Genome Sequencing Center for Infectious Disease"/>
            <person name="Wu L."/>
            <person name="Ma J."/>
        </authorList>
    </citation>
    <scope>NUCLEOTIDE SEQUENCE [LARGE SCALE GENOMIC DNA]</scope>
    <source>
        <strain evidence="5">CCUG 57263</strain>
    </source>
</reference>
<dbReference type="Pfam" id="PF22339">
    <property type="entry name" value="YgxA-like_sub_bind"/>
    <property type="match status" value="1"/>
</dbReference>
<dbReference type="InterPro" id="IPR029348">
    <property type="entry name" value="NTF-like"/>
</dbReference>
<proteinExistence type="predicted"/>
<dbReference type="Gene3D" id="3.30.460.10">
    <property type="entry name" value="Beta Polymerase, domain 2"/>
    <property type="match status" value="1"/>
</dbReference>
<evidence type="ECO:0000313" key="4">
    <source>
        <dbReference type="EMBL" id="MFD0871099.1"/>
    </source>
</evidence>
<evidence type="ECO:0000259" key="1">
    <source>
        <dbReference type="Pfam" id="PF14540"/>
    </source>
</evidence>
<name>A0ABW3DFT3_9BACL</name>
<dbReference type="InterPro" id="IPR054515">
    <property type="entry name" value="YgxA-like_substrate-bd"/>
</dbReference>
<organism evidence="4 5">
    <name type="scientific">Paenibacillus residui</name>
    <dbReference type="NCBI Taxonomy" id="629724"/>
    <lineage>
        <taxon>Bacteria</taxon>
        <taxon>Bacillati</taxon>
        <taxon>Bacillota</taxon>
        <taxon>Bacilli</taxon>
        <taxon>Bacillales</taxon>
        <taxon>Paenibacillaceae</taxon>
        <taxon>Paenibacillus</taxon>
    </lineage>
</organism>
<evidence type="ECO:0000259" key="3">
    <source>
        <dbReference type="Pfam" id="PF22339"/>
    </source>
</evidence>
<dbReference type="Pfam" id="PF18576">
    <property type="entry name" value="HTH_52"/>
    <property type="match status" value="1"/>
</dbReference>
<gene>
    <name evidence="4" type="ORF">ACFQ03_18320</name>
</gene>
<dbReference type="InterPro" id="IPR041143">
    <property type="entry name" value="YgxA_HTH"/>
</dbReference>
<feature type="domain" description="YgxA-like helix-turn-helix" evidence="2">
    <location>
        <begin position="227"/>
        <end position="276"/>
    </location>
</feature>
<dbReference type="EMBL" id="JBHTIU010000073">
    <property type="protein sequence ID" value="MFD0871099.1"/>
    <property type="molecule type" value="Genomic_DNA"/>
</dbReference>
<accession>A0ABW3DFT3</accession>
<protein>
    <submittedName>
        <fullName evidence="4">Nucleotidyltransferase-like protein</fullName>
    </submittedName>
</protein>